<keyword evidence="4" id="KW-0436">Ligase</keyword>
<evidence type="ECO:0000256" key="2">
    <source>
        <dbReference type="ARBA" id="ARBA00008276"/>
    </source>
</evidence>
<dbReference type="InterPro" id="IPR004101">
    <property type="entry name" value="Mur_ligase_C"/>
</dbReference>
<comment type="similarity">
    <text evidence="2">Belongs to the folylpolyglutamate synthase family.</text>
</comment>
<feature type="region of interest" description="Disordered" evidence="11">
    <location>
        <begin position="447"/>
        <end position="474"/>
    </location>
</feature>
<evidence type="ECO:0000313" key="14">
    <source>
        <dbReference type="EMBL" id="TQL57767.1"/>
    </source>
</evidence>
<accession>A0A542ZBS9</accession>
<dbReference type="GO" id="GO:0008841">
    <property type="term" value="F:dihydrofolate synthase activity"/>
    <property type="evidence" value="ECO:0007669"/>
    <property type="project" value="TreeGrafter"/>
</dbReference>
<evidence type="ECO:0000256" key="6">
    <source>
        <dbReference type="ARBA" id="ARBA00022741"/>
    </source>
</evidence>
<comment type="cofactor">
    <cofactor evidence="1">
        <name>Mg(2+)</name>
        <dbReference type="ChEBI" id="CHEBI:18420"/>
    </cofactor>
</comment>
<keyword evidence="6" id="KW-0547">Nucleotide-binding</keyword>
<evidence type="ECO:0000259" key="13">
    <source>
        <dbReference type="Pfam" id="PF08245"/>
    </source>
</evidence>
<dbReference type="SUPFAM" id="SSF53623">
    <property type="entry name" value="MurD-like peptide ligases, catalytic domain"/>
    <property type="match status" value="1"/>
</dbReference>
<dbReference type="OrthoDB" id="9809356at2"/>
<organism evidence="14 15">
    <name type="scientific">Propioniferax innocua</name>
    <dbReference type="NCBI Taxonomy" id="1753"/>
    <lineage>
        <taxon>Bacteria</taxon>
        <taxon>Bacillati</taxon>
        <taxon>Actinomycetota</taxon>
        <taxon>Actinomycetes</taxon>
        <taxon>Propionibacteriales</taxon>
        <taxon>Propionibacteriaceae</taxon>
        <taxon>Propioniferax</taxon>
    </lineage>
</organism>
<proteinExistence type="inferred from homology"/>
<feature type="domain" description="Mur ligase C-terminal" evidence="12">
    <location>
        <begin position="301"/>
        <end position="424"/>
    </location>
</feature>
<dbReference type="FunFam" id="3.40.1190.10:FF:000011">
    <property type="entry name" value="Folylpolyglutamate synthase/dihydrofolate synthase"/>
    <property type="match status" value="1"/>
</dbReference>
<dbReference type="Pfam" id="PF02875">
    <property type="entry name" value="Mur_ligase_C"/>
    <property type="match status" value="1"/>
</dbReference>
<evidence type="ECO:0000256" key="9">
    <source>
        <dbReference type="ARBA" id="ARBA00030592"/>
    </source>
</evidence>
<name>A0A542ZBS9_9ACTN</name>
<dbReference type="InterPro" id="IPR001645">
    <property type="entry name" value="Folylpolyglutamate_synth"/>
</dbReference>
<evidence type="ECO:0000256" key="4">
    <source>
        <dbReference type="ARBA" id="ARBA00022598"/>
    </source>
</evidence>
<feature type="compositionally biased region" description="Basic and acidic residues" evidence="11">
    <location>
        <begin position="464"/>
        <end position="474"/>
    </location>
</feature>
<comment type="catalytic activity">
    <reaction evidence="10">
        <text>(6S)-5,6,7,8-tetrahydrofolyl-(gamma-L-Glu)(n) + L-glutamate + ATP = (6S)-5,6,7,8-tetrahydrofolyl-(gamma-L-Glu)(n+1) + ADP + phosphate + H(+)</text>
        <dbReference type="Rhea" id="RHEA:10580"/>
        <dbReference type="Rhea" id="RHEA-COMP:14738"/>
        <dbReference type="Rhea" id="RHEA-COMP:14740"/>
        <dbReference type="ChEBI" id="CHEBI:15378"/>
        <dbReference type="ChEBI" id="CHEBI:29985"/>
        <dbReference type="ChEBI" id="CHEBI:30616"/>
        <dbReference type="ChEBI" id="CHEBI:43474"/>
        <dbReference type="ChEBI" id="CHEBI:141005"/>
        <dbReference type="ChEBI" id="CHEBI:456216"/>
        <dbReference type="EC" id="6.3.2.17"/>
    </reaction>
</comment>
<dbReference type="AlphaFoldDB" id="A0A542ZBS9"/>
<evidence type="ECO:0000256" key="10">
    <source>
        <dbReference type="ARBA" id="ARBA00047493"/>
    </source>
</evidence>
<keyword evidence="5" id="KW-0479">Metal-binding</keyword>
<dbReference type="EC" id="6.3.2.17" evidence="3"/>
<protein>
    <recommendedName>
        <fullName evidence="3">tetrahydrofolate synthase</fullName>
        <ecNumber evidence="3">6.3.2.17</ecNumber>
    </recommendedName>
    <alternativeName>
        <fullName evidence="9">Tetrahydrofolylpolyglutamate synthase</fullName>
    </alternativeName>
</protein>
<dbReference type="GO" id="GO:0004326">
    <property type="term" value="F:tetrahydrofolylpolyglutamate synthase activity"/>
    <property type="evidence" value="ECO:0007669"/>
    <property type="project" value="UniProtKB-EC"/>
</dbReference>
<keyword evidence="7" id="KW-0067">ATP-binding</keyword>
<evidence type="ECO:0000256" key="3">
    <source>
        <dbReference type="ARBA" id="ARBA00013025"/>
    </source>
</evidence>
<dbReference type="Pfam" id="PF08245">
    <property type="entry name" value="Mur_ligase_M"/>
    <property type="match status" value="1"/>
</dbReference>
<dbReference type="InterPro" id="IPR036565">
    <property type="entry name" value="Mur-like_cat_sf"/>
</dbReference>
<evidence type="ECO:0000256" key="11">
    <source>
        <dbReference type="SAM" id="MobiDB-lite"/>
    </source>
</evidence>
<evidence type="ECO:0000259" key="12">
    <source>
        <dbReference type="Pfam" id="PF02875"/>
    </source>
</evidence>
<dbReference type="PANTHER" id="PTHR11136">
    <property type="entry name" value="FOLYLPOLYGLUTAMATE SYNTHASE-RELATED"/>
    <property type="match status" value="1"/>
</dbReference>
<dbReference type="PANTHER" id="PTHR11136:SF0">
    <property type="entry name" value="DIHYDROFOLATE SYNTHETASE-RELATED"/>
    <property type="match status" value="1"/>
</dbReference>
<sequence>MIDEFTDLVQDLTARWPEHRVAPSLSRVGALCGLLGDPQAAMPVIMITGTNGKGSTAIMVDALLRSAGLRTGRFTSPHLESVTERIVIDGQPISEEDFVRTWEDIAPYVAMVDEQRLDGVTMTFFEVITCMAYAAFADAPVDVAVVEVGMGGLWDATNIADAAVATVLPVALDHQHLLGDTLEAIAAEKAGIIKPGARAVLAGQEPAVASVLMERCAEVGAVPIREGVEFGVLGRIPGVGGQVVRFDATNGALGELFVPAHGSAMARNAAAALATVEALLAGKPLGHDVLDEGFARVRLPGRLELVRERVILDGAHNPAATIASRDALLEAYTFEPLIGVAAMMRDKDVEEVLRLWEPVMAQIVCTQLASTTRCLSAEELAQVAEGIFGAERVRVEPSMVEAIDIAVHASEDDLGNGGVLVTGSVIASGEARSLLVQDEVDPEFDGTTFEETASADEPFLGERGFGDHGPGENE</sequence>
<dbReference type="InterPro" id="IPR013221">
    <property type="entry name" value="Mur_ligase_cen"/>
</dbReference>
<dbReference type="GO" id="GO:0005737">
    <property type="term" value="C:cytoplasm"/>
    <property type="evidence" value="ECO:0007669"/>
    <property type="project" value="TreeGrafter"/>
</dbReference>
<evidence type="ECO:0000256" key="7">
    <source>
        <dbReference type="ARBA" id="ARBA00022840"/>
    </source>
</evidence>
<dbReference type="GO" id="GO:0046872">
    <property type="term" value="F:metal ion binding"/>
    <property type="evidence" value="ECO:0007669"/>
    <property type="project" value="UniProtKB-KW"/>
</dbReference>
<comment type="caution">
    <text evidence="14">The sequence shown here is derived from an EMBL/GenBank/DDBJ whole genome shotgun (WGS) entry which is preliminary data.</text>
</comment>
<dbReference type="RefSeq" id="WP_142093603.1">
    <property type="nucleotide sequence ID" value="NZ_BAAAMD010000003.1"/>
</dbReference>
<keyword evidence="8" id="KW-0460">Magnesium</keyword>
<dbReference type="NCBIfam" id="TIGR01499">
    <property type="entry name" value="folC"/>
    <property type="match status" value="1"/>
</dbReference>
<evidence type="ECO:0000313" key="15">
    <source>
        <dbReference type="Proteomes" id="UP000316196"/>
    </source>
</evidence>
<keyword evidence="15" id="KW-1185">Reference proteome</keyword>
<dbReference type="Gene3D" id="3.90.190.20">
    <property type="entry name" value="Mur ligase, C-terminal domain"/>
    <property type="match status" value="1"/>
</dbReference>
<evidence type="ECO:0000256" key="1">
    <source>
        <dbReference type="ARBA" id="ARBA00001946"/>
    </source>
</evidence>
<dbReference type="GO" id="GO:0005524">
    <property type="term" value="F:ATP binding"/>
    <property type="evidence" value="ECO:0007669"/>
    <property type="project" value="UniProtKB-KW"/>
</dbReference>
<evidence type="ECO:0000256" key="8">
    <source>
        <dbReference type="ARBA" id="ARBA00022842"/>
    </source>
</evidence>
<dbReference type="SUPFAM" id="SSF53244">
    <property type="entry name" value="MurD-like peptide ligases, peptide-binding domain"/>
    <property type="match status" value="1"/>
</dbReference>
<dbReference type="Gene3D" id="3.40.1190.10">
    <property type="entry name" value="Mur-like, catalytic domain"/>
    <property type="match status" value="1"/>
</dbReference>
<dbReference type="Proteomes" id="UP000316196">
    <property type="component" value="Unassembled WGS sequence"/>
</dbReference>
<dbReference type="EMBL" id="VFOR01000002">
    <property type="protein sequence ID" value="TQL57767.1"/>
    <property type="molecule type" value="Genomic_DNA"/>
</dbReference>
<reference evidence="14 15" key="1">
    <citation type="submission" date="2019-06" db="EMBL/GenBank/DDBJ databases">
        <title>Sequencing the genomes of 1000 actinobacteria strains.</title>
        <authorList>
            <person name="Klenk H.-P."/>
        </authorList>
    </citation>
    <scope>NUCLEOTIDE SEQUENCE [LARGE SCALE GENOMIC DNA]</scope>
    <source>
        <strain evidence="14 15">DSM 8251</strain>
    </source>
</reference>
<gene>
    <name evidence="14" type="ORF">FB460_1609</name>
</gene>
<feature type="domain" description="Mur ligase central" evidence="13">
    <location>
        <begin position="47"/>
        <end position="275"/>
    </location>
</feature>
<dbReference type="InterPro" id="IPR036615">
    <property type="entry name" value="Mur_ligase_C_dom_sf"/>
</dbReference>
<dbReference type="PIRSF" id="PIRSF001563">
    <property type="entry name" value="Folylpolyglu_synth"/>
    <property type="match status" value="1"/>
</dbReference>
<evidence type="ECO:0000256" key="5">
    <source>
        <dbReference type="ARBA" id="ARBA00022723"/>
    </source>
</evidence>